<dbReference type="OrthoDB" id="216280at2157"/>
<evidence type="ECO:0000313" key="3">
    <source>
        <dbReference type="Proteomes" id="UP000189370"/>
    </source>
</evidence>
<dbReference type="RefSeq" id="WP_076147117.1">
    <property type="nucleotide sequence ID" value="NZ_LWLN01000001.1"/>
</dbReference>
<keyword evidence="3" id="KW-1185">Reference proteome</keyword>
<protein>
    <submittedName>
        <fullName evidence="2">Uncharacterized protein</fullName>
    </submittedName>
</protein>
<evidence type="ECO:0000313" key="2">
    <source>
        <dbReference type="EMBL" id="OLZ42003.1"/>
    </source>
</evidence>
<feature type="region of interest" description="Disordered" evidence="1">
    <location>
        <begin position="56"/>
        <end position="77"/>
    </location>
</feature>
<comment type="caution">
    <text evidence="2">The sequence shown here is derived from an EMBL/GenBank/DDBJ whole genome shotgun (WGS) entry which is preliminary data.</text>
</comment>
<gene>
    <name evidence="2" type="ORF">A6E15_13895</name>
</gene>
<feature type="region of interest" description="Disordered" evidence="1">
    <location>
        <begin position="1"/>
        <end position="31"/>
    </location>
</feature>
<dbReference type="AlphaFoldDB" id="A0A1S8AYS1"/>
<name>A0A1S8AYS1_9EURY</name>
<organism evidence="2 3">
    <name type="scientific">Natrinema saccharevitans</name>
    <dbReference type="NCBI Taxonomy" id="301967"/>
    <lineage>
        <taxon>Archaea</taxon>
        <taxon>Methanobacteriati</taxon>
        <taxon>Methanobacteriota</taxon>
        <taxon>Stenosarchaea group</taxon>
        <taxon>Halobacteria</taxon>
        <taxon>Halobacteriales</taxon>
        <taxon>Natrialbaceae</taxon>
        <taxon>Natrinema</taxon>
    </lineage>
</organism>
<evidence type="ECO:0000256" key="1">
    <source>
        <dbReference type="SAM" id="MobiDB-lite"/>
    </source>
</evidence>
<reference evidence="3" key="1">
    <citation type="submission" date="2016-04" db="EMBL/GenBank/DDBJ databases">
        <authorList>
            <person name="Chen S.-C."/>
            <person name="Lai M.-C."/>
        </authorList>
    </citation>
    <scope>NUCLEOTIDE SEQUENCE [LARGE SCALE GENOMIC DNA]</scope>
    <source>
        <strain evidence="3">AB14</strain>
    </source>
</reference>
<sequence length="77" mass="8481">MHATHEDNAERSEVDSSDEISSRTSDEIGKRIERFGHDKIRLVECPVCGVGLRNKKTAHHIEKHSPSDFGLTGGGVL</sequence>
<dbReference type="Proteomes" id="UP000189370">
    <property type="component" value="Unassembled WGS sequence"/>
</dbReference>
<accession>A0A1S8AYS1</accession>
<proteinExistence type="predicted"/>
<dbReference type="EMBL" id="LWLN01000001">
    <property type="protein sequence ID" value="OLZ42003.1"/>
    <property type="molecule type" value="Genomic_DNA"/>
</dbReference>